<comment type="caution">
    <text evidence="1">The sequence shown here is derived from an EMBL/GenBank/DDBJ whole genome shotgun (WGS) entry which is preliminary data.</text>
</comment>
<reference evidence="1 2" key="1">
    <citation type="submission" date="2019-07" db="EMBL/GenBank/DDBJ databases">
        <title>Whole genome shotgun sequence of Staphylococcus gallinarum NBRC 109767.</title>
        <authorList>
            <person name="Hosoyama A."/>
            <person name="Uohara A."/>
            <person name="Ohji S."/>
            <person name="Ichikawa N."/>
        </authorList>
    </citation>
    <scope>NUCLEOTIDE SEQUENCE [LARGE SCALE GENOMIC DNA]</scope>
    <source>
        <strain evidence="1 2">NBRC 109767</strain>
    </source>
</reference>
<evidence type="ECO:0000313" key="2">
    <source>
        <dbReference type="Proteomes" id="UP000321057"/>
    </source>
</evidence>
<gene>
    <name evidence="1" type="ORF">SGA02_20190</name>
</gene>
<accession>A0ABQ0Y464</accession>
<evidence type="ECO:0000313" key="1">
    <source>
        <dbReference type="EMBL" id="GEQ06191.1"/>
    </source>
</evidence>
<dbReference type="EMBL" id="BKAX01000006">
    <property type="protein sequence ID" value="GEQ06191.1"/>
    <property type="molecule type" value="Genomic_DNA"/>
</dbReference>
<sequence>MRVETKDRPSPLGKRAITILSIDNNNKAHQKSLMSLMQSIYVPDSVFYTN</sequence>
<dbReference type="Proteomes" id="UP000321057">
    <property type="component" value="Unassembled WGS sequence"/>
</dbReference>
<proteinExistence type="predicted"/>
<organism evidence="1 2">
    <name type="scientific">Staphylococcus gallinarum</name>
    <dbReference type="NCBI Taxonomy" id="1293"/>
    <lineage>
        <taxon>Bacteria</taxon>
        <taxon>Bacillati</taxon>
        <taxon>Bacillota</taxon>
        <taxon>Bacilli</taxon>
        <taxon>Bacillales</taxon>
        <taxon>Staphylococcaceae</taxon>
        <taxon>Staphylococcus</taxon>
    </lineage>
</organism>
<name>A0ABQ0Y464_STAGA</name>
<keyword evidence="2" id="KW-1185">Reference proteome</keyword>
<protein>
    <submittedName>
        <fullName evidence="1">Uncharacterized protein</fullName>
    </submittedName>
</protein>